<evidence type="ECO:0000313" key="1">
    <source>
        <dbReference type="EMBL" id="KAK7360284.1"/>
    </source>
</evidence>
<proteinExistence type="predicted"/>
<dbReference type="AlphaFoldDB" id="A0AAN9MSY0"/>
<dbReference type="GO" id="GO:0048367">
    <property type="term" value="P:shoot system development"/>
    <property type="evidence" value="ECO:0007669"/>
    <property type="project" value="InterPro"/>
</dbReference>
<dbReference type="Pfam" id="PF03087">
    <property type="entry name" value="BPS1"/>
    <property type="match status" value="1"/>
</dbReference>
<organism evidence="1 2">
    <name type="scientific">Canavalia gladiata</name>
    <name type="common">Sword bean</name>
    <name type="synonym">Dolichos gladiatus</name>
    <dbReference type="NCBI Taxonomy" id="3824"/>
    <lineage>
        <taxon>Eukaryota</taxon>
        <taxon>Viridiplantae</taxon>
        <taxon>Streptophyta</taxon>
        <taxon>Embryophyta</taxon>
        <taxon>Tracheophyta</taxon>
        <taxon>Spermatophyta</taxon>
        <taxon>Magnoliopsida</taxon>
        <taxon>eudicotyledons</taxon>
        <taxon>Gunneridae</taxon>
        <taxon>Pentapetalae</taxon>
        <taxon>rosids</taxon>
        <taxon>fabids</taxon>
        <taxon>Fabales</taxon>
        <taxon>Fabaceae</taxon>
        <taxon>Papilionoideae</taxon>
        <taxon>50 kb inversion clade</taxon>
        <taxon>NPAAA clade</taxon>
        <taxon>indigoferoid/millettioid clade</taxon>
        <taxon>Phaseoleae</taxon>
        <taxon>Canavalia</taxon>
    </lineage>
</organism>
<keyword evidence="2" id="KW-1185">Reference proteome</keyword>
<comment type="caution">
    <text evidence="1">The sequence shown here is derived from an EMBL/GenBank/DDBJ whole genome shotgun (WGS) entry which is preliminary data.</text>
</comment>
<dbReference type="InterPro" id="IPR004320">
    <property type="entry name" value="BPS1_pln"/>
</dbReference>
<dbReference type="Proteomes" id="UP001367508">
    <property type="component" value="Unassembled WGS sequence"/>
</dbReference>
<dbReference type="PANTHER" id="PTHR33070">
    <property type="entry name" value="OS06G0725500 PROTEIN"/>
    <property type="match status" value="1"/>
</dbReference>
<dbReference type="EMBL" id="JAYMYQ010000001">
    <property type="protein sequence ID" value="KAK7360284.1"/>
    <property type="molecule type" value="Genomic_DNA"/>
</dbReference>
<name>A0AAN9MSY0_CANGL</name>
<reference evidence="1 2" key="1">
    <citation type="submission" date="2024-01" db="EMBL/GenBank/DDBJ databases">
        <title>The genomes of 5 underutilized Papilionoideae crops provide insights into root nodulation and disease resistanc.</title>
        <authorList>
            <person name="Jiang F."/>
        </authorList>
    </citation>
    <scope>NUCLEOTIDE SEQUENCE [LARGE SCALE GENOMIC DNA]</scope>
    <source>
        <strain evidence="1">LVBAO_FW01</strain>
        <tissue evidence="1">Leaves</tissue>
    </source>
</reference>
<dbReference type="PANTHER" id="PTHR33070:SF75">
    <property type="entry name" value="SELECTION_UPKEEP OF INTRAEPITHELIAL T-CELLS PROTEIN"/>
    <property type="match status" value="1"/>
</dbReference>
<protein>
    <submittedName>
        <fullName evidence="1">Uncharacterized protein</fullName>
    </submittedName>
</protein>
<evidence type="ECO:0000313" key="2">
    <source>
        <dbReference type="Proteomes" id="UP001367508"/>
    </source>
</evidence>
<sequence length="376" mass="42066">MHGRLKRPTCQAIHCHSFVSIDQEQAASDLQFAAHGNDNGRRNITVDCPLCLLRLVNTLAPQHYMHPCVWYTLNNKEKMEAISTLASTHQPVRSISLPTRTHPSSQRIEALLNHLKPHHPHSVSSAICLDPETIQNGLVVLAELYTCMEELFHSPQTQQALLHYQNGKLVEEALCGSVTLLDACGTARDLLLSLKEHVQTLQSAIRRRRGDSSIESSICEYDSFRKKAKKEIAKQLGEMKRMETKVSCFSPMGQDQDIVFLARVLREASTITISIFRSLLLFLSMPGLRTKGTSMISKLKPTRLFSSEKEQKNTNVVDLSAVCGRGKHSNAKVEVQSALRVLETLNISVDGIEGGLDCIFRRLVQNRVSLLNMLAY</sequence>
<gene>
    <name evidence="1" type="ORF">VNO77_02267</name>
</gene>
<dbReference type="GO" id="GO:0048364">
    <property type="term" value="P:root development"/>
    <property type="evidence" value="ECO:0007669"/>
    <property type="project" value="InterPro"/>
</dbReference>
<accession>A0AAN9MSY0</accession>